<dbReference type="GO" id="GO:0004180">
    <property type="term" value="F:carboxypeptidase activity"/>
    <property type="evidence" value="ECO:0007669"/>
    <property type="project" value="UniProtKB-KW"/>
</dbReference>
<dbReference type="InterPro" id="IPR013784">
    <property type="entry name" value="Carb-bd-like_fold"/>
</dbReference>
<keyword evidence="6" id="KW-0998">Cell outer membrane</keyword>
<reference evidence="9 10" key="1">
    <citation type="submission" date="2016-11" db="EMBL/GenBank/DDBJ databases">
        <authorList>
            <person name="Jaros S."/>
            <person name="Januszkiewicz K."/>
            <person name="Wedrychowicz H."/>
        </authorList>
    </citation>
    <scope>NUCLEOTIDE SEQUENCE [LARGE SCALE GENOMIC DNA]</scope>
    <source>
        <strain evidence="9 10">DSM 26897</strain>
    </source>
</reference>
<keyword evidence="9" id="KW-0645">Protease</keyword>
<dbReference type="Pfam" id="PF13620">
    <property type="entry name" value="CarboxypepD_reg"/>
    <property type="match status" value="1"/>
</dbReference>
<dbReference type="AlphaFoldDB" id="A0A1M4Y925"/>
<keyword evidence="5" id="KW-0472">Membrane</keyword>
<proteinExistence type="predicted"/>
<dbReference type="Pfam" id="PF25183">
    <property type="entry name" value="OMP_b-brl_4"/>
    <property type="match status" value="1"/>
</dbReference>
<organism evidence="9 10">
    <name type="scientific">Cnuella takakiae</name>
    <dbReference type="NCBI Taxonomy" id="1302690"/>
    <lineage>
        <taxon>Bacteria</taxon>
        <taxon>Pseudomonadati</taxon>
        <taxon>Bacteroidota</taxon>
        <taxon>Chitinophagia</taxon>
        <taxon>Chitinophagales</taxon>
        <taxon>Chitinophagaceae</taxon>
        <taxon>Cnuella</taxon>
    </lineage>
</organism>
<evidence type="ECO:0000256" key="5">
    <source>
        <dbReference type="ARBA" id="ARBA00023136"/>
    </source>
</evidence>
<keyword evidence="9" id="KW-0378">Hydrolase</keyword>
<accession>A0A1M4Y925</accession>
<dbReference type="PANTHER" id="PTHR30069:SF46">
    <property type="entry name" value="OAR PROTEIN"/>
    <property type="match status" value="1"/>
</dbReference>
<dbReference type="Gene3D" id="2.170.130.10">
    <property type="entry name" value="TonB-dependent receptor, plug domain"/>
    <property type="match status" value="1"/>
</dbReference>
<evidence type="ECO:0000256" key="6">
    <source>
        <dbReference type="ARBA" id="ARBA00023237"/>
    </source>
</evidence>
<evidence type="ECO:0000256" key="2">
    <source>
        <dbReference type="ARBA" id="ARBA00022448"/>
    </source>
</evidence>
<dbReference type="GO" id="GO:0015344">
    <property type="term" value="F:siderophore uptake transmembrane transporter activity"/>
    <property type="evidence" value="ECO:0007669"/>
    <property type="project" value="TreeGrafter"/>
</dbReference>
<dbReference type="Gene3D" id="2.60.40.1120">
    <property type="entry name" value="Carboxypeptidase-like, regulatory domain"/>
    <property type="match status" value="1"/>
</dbReference>
<dbReference type="EMBL" id="FQUO01000004">
    <property type="protein sequence ID" value="SHF02103.1"/>
    <property type="molecule type" value="Genomic_DNA"/>
</dbReference>
<evidence type="ECO:0000256" key="7">
    <source>
        <dbReference type="SAM" id="SignalP"/>
    </source>
</evidence>
<dbReference type="GO" id="GO:0044718">
    <property type="term" value="P:siderophore transmembrane transport"/>
    <property type="evidence" value="ECO:0007669"/>
    <property type="project" value="TreeGrafter"/>
</dbReference>
<dbReference type="SUPFAM" id="SSF49452">
    <property type="entry name" value="Starch-binding domain-like"/>
    <property type="match status" value="1"/>
</dbReference>
<keyword evidence="9" id="KW-0121">Carboxypeptidase</keyword>
<evidence type="ECO:0000313" key="9">
    <source>
        <dbReference type="EMBL" id="SHF02103.1"/>
    </source>
</evidence>
<protein>
    <submittedName>
        <fullName evidence="9">Carboxypeptidase regulatory-like domain-containing protein</fullName>
    </submittedName>
</protein>
<evidence type="ECO:0000256" key="4">
    <source>
        <dbReference type="ARBA" id="ARBA00022692"/>
    </source>
</evidence>
<evidence type="ECO:0000256" key="1">
    <source>
        <dbReference type="ARBA" id="ARBA00004571"/>
    </source>
</evidence>
<keyword evidence="3" id="KW-1134">Transmembrane beta strand</keyword>
<feature type="signal peptide" evidence="7">
    <location>
        <begin position="1"/>
        <end position="22"/>
    </location>
</feature>
<dbReference type="InterPro" id="IPR037066">
    <property type="entry name" value="Plug_dom_sf"/>
</dbReference>
<sequence>MASMRKLTLFMVMLMTMISTFAQETTAEIQGIITDAKGAILQGATVTAVHVPTGTSYSTSSRKDGRFNLPNLRVGGPYEVKVTFVGFGEEKHKDLFLNIGQVLKNDFALASASAQLTEVVVTGTRSDKVFNKGRTGAAEVINRQQIDRLPTVNRSIQDFTRLTPSANGSSFAGRSSSYNNLTVNGASFNNTFGLSGTLGGQSNSQPISIDALDQIQVNIAPYDVTLGAFTGAGINSVTKSGTNEFKGTVYNYWKNPEMTGRKVGDVTLAKQQFEYGNRGVSFGGPIIKNKLFFFVSGEQERVSQPATSFVASRNGSSGVGISQAKAEDLDALAAFLKEKFNYSAGPYEGYNYKTYSDKVTARFDLNINKKNTLNVNYYYLKSWRNVGPSSSGHYVSTSSGRSAGTTAMPFFSSSYIINNNFNIVVAELNTRISNKASNKLQVGYNRLRDFRSSPGGTFPMVDILNGQGGAFTSFGYEPFTANNLLNTDTWQLNDIFTLYKGAHTITLGTQNTFNKFRNGFAPNYNGIYTFNSLADFYASARNNTPTALRYQLQYSARKGGEFPFADINALQLGFFAQDKWNLRQNLTLTAGLRADVPIFGDVFTANAAADALTYRNGAKINTGSGPKTSILWSPRVGYNWDVFGDKKTQVRGGVGIFAGAPPFVWISNQASNNGLDFGSVTYDAGKNGVAATNPIFAFNANVNANRPSNGAANTNYGLAVTDPNFKFPQVARGNFAVDQKLPFDITATVEGLYTKDLNAVYHQNLNLPATGTALVGADNRIRYAATKIYSGAGGATLANPNLDNVILMTNTKKGYSYNMTLQLQRNVNNLYTMVAYTYAKSKSVNDGGSVASSIWRDRSVSGDPNAEALSFSNFYQPHRVVAAAFYRKEYAHFFATSLGFTFEAANGGTASYTYSGDLNGDGLTSNDLVYVPRNQSEIVLEAANAADVRTADQLWNQLNAYIIQDKYLSSRRGQYVERNGVLLPFYKRLDLNFTQDFFVKVKNKRNTIRFTADVFNFGNLLNKDWGIFQTTNRTQLLTLKRVEATGVNAGKPVFSFPYFDATNKLPLKETFQNSTGQGSRYQVQLGVRYIFN</sequence>
<keyword evidence="7" id="KW-0732">Signal</keyword>
<dbReference type="PANTHER" id="PTHR30069">
    <property type="entry name" value="TONB-DEPENDENT OUTER MEMBRANE RECEPTOR"/>
    <property type="match status" value="1"/>
</dbReference>
<comment type="subcellular location">
    <subcellularLocation>
        <location evidence="1">Cell outer membrane</location>
        <topology evidence="1">Multi-pass membrane protein</topology>
    </subcellularLocation>
</comment>
<feature type="domain" description="TonB-dependent transporter Oar-like beta-barrel" evidence="8">
    <location>
        <begin position="237"/>
        <end position="1020"/>
    </location>
</feature>
<name>A0A1M4Y925_9BACT</name>
<evidence type="ECO:0000313" key="10">
    <source>
        <dbReference type="Proteomes" id="UP000184368"/>
    </source>
</evidence>
<dbReference type="InterPro" id="IPR039426">
    <property type="entry name" value="TonB-dep_rcpt-like"/>
</dbReference>
<dbReference type="Proteomes" id="UP000184368">
    <property type="component" value="Unassembled WGS sequence"/>
</dbReference>
<keyword evidence="4" id="KW-0812">Transmembrane</keyword>
<gene>
    <name evidence="9" type="ORF">SAMN05444008_104194</name>
</gene>
<dbReference type="GO" id="GO:0030246">
    <property type="term" value="F:carbohydrate binding"/>
    <property type="evidence" value="ECO:0007669"/>
    <property type="project" value="InterPro"/>
</dbReference>
<dbReference type="SUPFAM" id="SSF56935">
    <property type="entry name" value="Porins"/>
    <property type="match status" value="1"/>
</dbReference>
<dbReference type="InterPro" id="IPR036942">
    <property type="entry name" value="Beta-barrel_TonB_sf"/>
</dbReference>
<dbReference type="InterPro" id="IPR057601">
    <property type="entry name" value="Oar-like_b-barrel"/>
</dbReference>
<dbReference type="Gene3D" id="2.40.170.20">
    <property type="entry name" value="TonB-dependent receptor, beta-barrel domain"/>
    <property type="match status" value="1"/>
</dbReference>
<feature type="chain" id="PRO_5012499772" evidence="7">
    <location>
        <begin position="23"/>
        <end position="1092"/>
    </location>
</feature>
<keyword evidence="2" id="KW-0813">Transport</keyword>
<evidence type="ECO:0000256" key="3">
    <source>
        <dbReference type="ARBA" id="ARBA00022452"/>
    </source>
</evidence>
<keyword evidence="10" id="KW-1185">Reference proteome</keyword>
<evidence type="ECO:0000259" key="8">
    <source>
        <dbReference type="Pfam" id="PF25183"/>
    </source>
</evidence>
<dbReference type="GO" id="GO:0009279">
    <property type="term" value="C:cell outer membrane"/>
    <property type="evidence" value="ECO:0007669"/>
    <property type="project" value="UniProtKB-SubCell"/>
</dbReference>